<dbReference type="Gene3D" id="3.40.50.720">
    <property type="entry name" value="NAD(P)-binding Rossmann-like Domain"/>
    <property type="match status" value="1"/>
</dbReference>
<proteinExistence type="inferred from homology"/>
<dbReference type="InterPro" id="IPR036291">
    <property type="entry name" value="NAD(P)-bd_dom_sf"/>
</dbReference>
<protein>
    <recommendedName>
        <fullName evidence="2">NADH dehydrogenase [ubiquinone] 1 alpha subcomplex subunit 9, mitochondrial</fullName>
    </recommendedName>
    <alternativeName>
        <fullName evidence="4">Complex I-39kD</fullName>
    </alternativeName>
    <alternativeName>
        <fullName evidence="3">NADH-ubiquinone oxidoreductase 39 kDa subunit</fullName>
    </alternativeName>
</protein>
<dbReference type="GO" id="GO:0005739">
    <property type="term" value="C:mitochondrion"/>
    <property type="evidence" value="ECO:0007669"/>
    <property type="project" value="TreeGrafter"/>
</dbReference>
<dbReference type="PANTHER" id="PTHR12126">
    <property type="entry name" value="NADH-UBIQUINONE OXIDOREDUCTASE 39 KDA SUBUNIT-RELATED"/>
    <property type="match status" value="1"/>
</dbReference>
<dbReference type="CDD" id="cd05271">
    <property type="entry name" value="NDUFA9_like_SDR_a"/>
    <property type="match status" value="1"/>
</dbReference>
<dbReference type="InterPro" id="IPR001509">
    <property type="entry name" value="Epimerase_deHydtase"/>
</dbReference>
<feature type="domain" description="NAD-dependent epimerase/dehydratase" evidence="6">
    <location>
        <begin position="65"/>
        <end position="270"/>
    </location>
</feature>
<evidence type="ECO:0000256" key="2">
    <source>
        <dbReference type="ARBA" id="ARBA00040720"/>
    </source>
</evidence>
<gene>
    <name evidence="7" type="ORF">CTOB1V02_LOCUS1178</name>
</gene>
<dbReference type="AlphaFoldDB" id="A0A7R8W1N8"/>
<evidence type="ECO:0000256" key="5">
    <source>
        <dbReference type="ARBA" id="ARBA00046455"/>
    </source>
</evidence>
<name>A0A7R8W1N8_9CRUS</name>
<dbReference type="SUPFAM" id="SSF51735">
    <property type="entry name" value="NAD(P)-binding Rossmann-fold domains"/>
    <property type="match status" value="1"/>
</dbReference>
<dbReference type="OrthoDB" id="275457at2759"/>
<reference evidence="7" key="1">
    <citation type="submission" date="2020-11" db="EMBL/GenBank/DDBJ databases">
        <authorList>
            <person name="Tran Van P."/>
        </authorList>
    </citation>
    <scope>NUCLEOTIDE SEQUENCE</scope>
</reference>
<dbReference type="PANTHER" id="PTHR12126:SF11">
    <property type="entry name" value="NADH DEHYDROGENASE [UBIQUINONE] 1 ALPHA SUBCOMPLEX SUBUNIT 9, MITOCHONDRIAL"/>
    <property type="match status" value="1"/>
</dbReference>
<evidence type="ECO:0000256" key="1">
    <source>
        <dbReference type="ARBA" id="ARBA00038501"/>
    </source>
</evidence>
<organism evidence="7">
    <name type="scientific">Cyprideis torosa</name>
    <dbReference type="NCBI Taxonomy" id="163714"/>
    <lineage>
        <taxon>Eukaryota</taxon>
        <taxon>Metazoa</taxon>
        <taxon>Ecdysozoa</taxon>
        <taxon>Arthropoda</taxon>
        <taxon>Crustacea</taxon>
        <taxon>Oligostraca</taxon>
        <taxon>Ostracoda</taxon>
        <taxon>Podocopa</taxon>
        <taxon>Podocopida</taxon>
        <taxon>Cytherocopina</taxon>
        <taxon>Cytheroidea</taxon>
        <taxon>Cytherideidae</taxon>
        <taxon>Cyprideis</taxon>
    </lineage>
</organism>
<comment type="similarity">
    <text evidence="1">Belongs to the complex I NDUFA9 subunit family.</text>
</comment>
<comment type="subunit">
    <text evidence="5">Complex I is composed of 45 different subunits. This a component of the hydrophobic protein fraction. Interacts with BLOC1S1. Interacts with SLC2A4. Interacts with CLOCK. Interacts with RAB5IF.</text>
</comment>
<evidence type="ECO:0000259" key="6">
    <source>
        <dbReference type="Pfam" id="PF01370"/>
    </source>
</evidence>
<evidence type="ECO:0000313" key="7">
    <source>
        <dbReference type="EMBL" id="CAD7223187.1"/>
    </source>
</evidence>
<dbReference type="InterPro" id="IPR051207">
    <property type="entry name" value="ComplexI_NDUFA9_subunit"/>
</dbReference>
<dbReference type="EMBL" id="OB660164">
    <property type="protein sequence ID" value="CAD7223187.1"/>
    <property type="molecule type" value="Genomic_DNA"/>
</dbReference>
<sequence>MILHPNSCRTTYLVLGMWGKATFPSVSQCRYSTQTVERFPEIRSTSTSQMKRGTGGRSSFNGNIVTIFGATGFVGHGVCSRLGRVGTQMVIPYRGDSYDVLHLRLSGDLGQVVFYPYDLREYDSVKAAVKYSNIVINCVGRDWETMNFKFDDVHHTGAKTIAKACREMGVKKLIHLSALNAEEFPAPHILKTGSRFLSSKWKGELAVRSEFPDAIIFRPADVFGGSDRFLSYWGHWVRRQGRKCPVWRNGNYTVKQPVCVTNLTEAIVRVALNDGYEGKTIDAVGPNRYLMADLVDWIMKVCRRDHLGYKRYDMRRDPTFYLKVALISKFHYTWPYNTMVWDKVERECVSDVPVAEMTLEDCGVELVRLEDRIHHHLIRFRALNYLKEDIGMFDVVEPPPLYTDPHPPPLPEPYKLFG</sequence>
<dbReference type="Pfam" id="PF01370">
    <property type="entry name" value="Epimerase"/>
    <property type="match status" value="1"/>
</dbReference>
<accession>A0A7R8W1N8</accession>
<evidence type="ECO:0000256" key="4">
    <source>
        <dbReference type="ARBA" id="ARBA00043145"/>
    </source>
</evidence>
<dbReference type="GO" id="GO:0044877">
    <property type="term" value="F:protein-containing complex binding"/>
    <property type="evidence" value="ECO:0007669"/>
    <property type="project" value="TreeGrafter"/>
</dbReference>
<evidence type="ECO:0000256" key="3">
    <source>
        <dbReference type="ARBA" id="ARBA00042000"/>
    </source>
</evidence>